<keyword evidence="6" id="KW-0812">Transmembrane</keyword>
<feature type="compositionally biased region" description="Basic and acidic residues" evidence="5">
    <location>
        <begin position="7"/>
        <end position="38"/>
    </location>
</feature>
<keyword evidence="4" id="KW-0275">Fatty acid biosynthesis</keyword>
<evidence type="ECO:0000256" key="4">
    <source>
        <dbReference type="ARBA" id="ARBA00023160"/>
    </source>
</evidence>
<dbReference type="InterPro" id="IPR005804">
    <property type="entry name" value="FA_desaturase_dom"/>
</dbReference>
<dbReference type="AlphaFoldDB" id="A0A8C6WRL0"/>
<proteinExistence type="predicted"/>
<feature type="transmembrane region" description="Helical" evidence="6">
    <location>
        <begin position="218"/>
        <end position="241"/>
    </location>
</feature>
<dbReference type="PANTHER" id="PTHR19353">
    <property type="entry name" value="FATTY ACID DESATURASE 2"/>
    <property type="match status" value="1"/>
</dbReference>
<dbReference type="InterPro" id="IPR012171">
    <property type="entry name" value="Fatty_acid_desaturase"/>
</dbReference>
<accession>A0A8C6WRL0</accession>
<dbReference type="PANTHER" id="PTHR19353:SF13">
    <property type="entry name" value="FATTY ACID DESATURASE 6"/>
    <property type="match status" value="1"/>
</dbReference>
<keyword evidence="1" id="KW-0444">Lipid biosynthesis</keyword>
<dbReference type="GO" id="GO:0016020">
    <property type="term" value="C:membrane"/>
    <property type="evidence" value="ECO:0007669"/>
    <property type="project" value="TreeGrafter"/>
</dbReference>
<evidence type="ECO:0000256" key="3">
    <source>
        <dbReference type="ARBA" id="ARBA00023098"/>
    </source>
</evidence>
<evidence type="ECO:0000256" key="2">
    <source>
        <dbReference type="ARBA" id="ARBA00022832"/>
    </source>
</evidence>
<organism evidence="8 9">
    <name type="scientific">Neogobius melanostomus</name>
    <name type="common">round goby</name>
    <dbReference type="NCBI Taxonomy" id="47308"/>
    <lineage>
        <taxon>Eukaryota</taxon>
        <taxon>Metazoa</taxon>
        <taxon>Chordata</taxon>
        <taxon>Craniata</taxon>
        <taxon>Vertebrata</taxon>
        <taxon>Euteleostomi</taxon>
        <taxon>Actinopterygii</taxon>
        <taxon>Neopterygii</taxon>
        <taxon>Teleostei</taxon>
        <taxon>Neoteleostei</taxon>
        <taxon>Acanthomorphata</taxon>
        <taxon>Gobiaria</taxon>
        <taxon>Gobiiformes</taxon>
        <taxon>Gobioidei</taxon>
        <taxon>Gobiidae</taxon>
        <taxon>Benthophilinae</taxon>
        <taxon>Neogobiini</taxon>
        <taxon>Neogobius</taxon>
    </lineage>
</organism>
<feature type="domain" description="Fatty acid desaturase" evidence="7">
    <location>
        <begin position="108"/>
        <end position="328"/>
    </location>
</feature>
<keyword evidence="2" id="KW-0276">Fatty acid metabolism</keyword>
<evidence type="ECO:0000256" key="1">
    <source>
        <dbReference type="ARBA" id="ARBA00022516"/>
    </source>
</evidence>
<evidence type="ECO:0000256" key="5">
    <source>
        <dbReference type="SAM" id="MobiDB-lite"/>
    </source>
</evidence>
<dbReference type="Pfam" id="PF00487">
    <property type="entry name" value="FA_desaturase"/>
    <property type="match status" value="1"/>
</dbReference>
<keyword evidence="6" id="KW-0472">Membrane</keyword>
<sequence length="334" mass="36866">TLHKLSPWREGRGGGERTPHQGEPDGGEHCPAGEEAGRPRRRLRSGAESGESLMMELNRLVQEEVKRSSWWELRGKDCTILGLAFMALPLALLWLRAAALALASARPVGALLLGVCHAVITIKGTHLSSHSVLSRSPLLNRLWPCSSSSADAAVHGHVKFHHAHTNVLGLGDSSLWKVPSLSREVYLFIAPLAVPVITPLVAVAHLRGRPFLSSLRTVLLISLGLCSHLWILLDFCGFSFLSALCCMFLTRSIFSIPYIHVNIFQHIGLSMFSPEQRPKRIHQMTHGVLNLPRNPLLDWTFGHSLISCHIEHHLFPSLSDNMCLKVQPVLVGIQ</sequence>
<dbReference type="Ensembl" id="ENSNMLT00000029907.1">
    <property type="protein sequence ID" value="ENSNMLP00000026762.1"/>
    <property type="gene ID" value="ENSNMLG00000017068.1"/>
</dbReference>
<reference evidence="8" key="1">
    <citation type="submission" date="2025-08" db="UniProtKB">
        <authorList>
            <consortium name="Ensembl"/>
        </authorList>
    </citation>
    <scope>IDENTIFICATION</scope>
</reference>
<evidence type="ECO:0000313" key="8">
    <source>
        <dbReference type="Ensembl" id="ENSNMLP00000026762.1"/>
    </source>
</evidence>
<dbReference type="GO" id="GO:0006633">
    <property type="term" value="P:fatty acid biosynthetic process"/>
    <property type="evidence" value="ECO:0007669"/>
    <property type="project" value="UniProtKB-KW"/>
</dbReference>
<evidence type="ECO:0000259" key="7">
    <source>
        <dbReference type="Pfam" id="PF00487"/>
    </source>
</evidence>
<evidence type="ECO:0000256" key="6">
    <source>
        <dbReference type="SAM" id="Phobius"/>
    </source>
</evidence>
<reference evidence="8" key="2">
    <citation type="submission" date="2025-09" db="UniProtKB">
        <authorList>
            <consortium name="Ensembl"/>
        </authorList>
    </citation>
    <scope>IDENTIFICATION</scope>
</reference>
<dbReference type="Proteomes" id="UP000694523">
    <property type="component" value="Unplaced"/>
</dbReference>
<feature type="region of interest" description="Disordered" evidence="5">
    <location>
        <begin position="1"/>
        <end position="48"/>
    </location>
</feature>
<feature type="transmembrane region" description="Helical" evidence="6">
    <location>
        <begin position="80"/>
        <end position="103"/>
    </location>
</feature>
<protein>
    <submittedName>
        <fullName evidence="8">Fatty acid desaturase 6</fullName>
    </submittedName>
</protein>
<keyword evidence="3" id="KW-0443">Lipid metabolism</keyword>
<dbReference type="GO" id="GO:0016717">
    <property type="term" value="F:oxidoreductase activity, acting on paired donors, with oxidation of a pair of donors resulting in the reduction of molecular oxygen to two molecules of water"/>
    <property type="evidence" value="ECO:0007669"/>
    <property type="project" value="TreeGrafter"/>
</dbReference>
<name>A0A8C6WRL0_9GOBI</name>
<keyword evidence="6" id="KW-1133">Transmembrane helix</keyword>
<feature type="transmembrane region" description="Helical" evidence="6">
    <location>
        <begin position="185"/>
        <end position="206"/>
    </location>
</feature>
<keyword evidence="9" id="KW-1185">Reference proteome</keyword>
<evidence type="ECO:0000313" key="9">
    <source>
        <dbReference type="Proteomes" id="UP000694523"/>
    </source>
</evidence>